<reference evidence="4" key="1">
    <citation type="journal article" date="2019" name="Int. J. Syst. Evol. Microbiol.">
        <title>The Global Catalogue of Microorganisms (GCM) 10K type strain sequencing project: providing services to taxonomists for standard genome sequencing and annotation.</title>
        <authorList>
            <consortium name="The Broad Institute Genomics Platform"/>
            <consortium name="The Broad Institute Genome Sequencing Center for Infectious Disease"/>
            <person name="Wu L."/>
            <person name="Ma J."/>
        </authorList>
    </citation>
    <scope>NUCLEOTIDE SEQUENCE [LARGE SCALE GENOMIC DNA]</scope>
    <source>
        <strain evidence="4">NBRC 111980</strain>
    </source>
</reference>
<dbReference type="InterPro" id="IPR000653">
    <property type="entry name" value="DegT/StrS_aminotransferase"/>
</dbReference>
<dbReference type="Gene3D" id="3.90.1150.10">
    <property type="entry name" value="Aspartate Aminotransferase, domain 1"/>
    <property type="match status" value="1"/>
</dbReference>
<comment type="similarity">
    <text evidence="2">Belongs to the DegT/DnrJ/EryC1 family.</text>
</comment>
<proteinExistence type="inferred from homology"/>
<dbReference type="InterPro" id="IPR015421">
    <property type="entry name" value="PyrdxlP-dep_Trfase_major"/>
</dbReference>
<evidence type="ECO:0000313" key="4">
    <source>
        <dbReference type="Proteomes" id="UP001156670"/>
    </source>
</evidence>
<gene>
    <name evidence="3" type="ORF">GCM10007901_21490</name>
</gene>
<dbReference type="Proteomes" id="UP001156670">
    <property type="component" value="Unassembled WGS sequence"/>
</dbReference>
<sequence length="191" mass="20889">MGGAEGGFLCTNDDALAARLRNIRSSYGAGTFTAVAKTSNGRMSEAQAALGLLHLDDFPQLQSRNLALLQRYESGLEKVSGLRLLKPSDTCNSNYAYVVCQVDESVFGMSRDRLIAVLKAENINARHHPCLEASLAYIAPEEDQLQHSVDVIRNYFQLPLGVDVSVHDVDQVCAVLAEARTYATMLKKIEV</sequence>
<dbReference type="EMBL" id="BSOB01000017">
    <property type="protein sequence ID" value="GLQ93198.1"/>
    <property type="molecule type" value="Genomic_DNA"/>
</dbReference>
<keyword evidence="1" id="KW-0663">Pyridoxal phosphate</keyword>
<comment type="caution">
    <text evidence="3">The sequence shown here is derived from an EMBL/GenBank/DDBJ whole genome shotgun (WGS) entry which is preliminary data.</text>
</comment>
<dbReference type="Pfam" id="PF01041">
    <property type="entry name" value="DegT_DnrJ_EryC1"/>
    <property type="match status" value="1"/>
</dbReference>
<organism evidence="3 4">
    <name type="scientific">Dyella acidisoli</name>
    <dbReference type="NCBI Taxonomy" id="1867834"/>
    <lineage>
        <taxon>Bacteria</taxon>
        <taxon>Pseudomonadati</taxon>
        <taxon>Pseudomonadota</taxon>
        <taxon>Gammaproteobacteria</taxon>
        <taxon>Lysobacterales</taxon>
        <taxon>Rhodanobacteraceae</taxon>
        <taxon>Dyella</taxon>
    </lineage>
</organism>
<name>A0ABQ5XNP0_9GAMM</name>
<dbReference type="SUPFAM" id="SSF53383">
    <property type="entry name" value="PLP-dependent transferases"/>
    <property type="match status" value="1"/>
</dbReference>
<evidence type="ECO:0000256" key="1">
    <source>
        <dbReference type="ARBA" id="ARBA00022898"/>
    </source>
</evidence>
<dbReference type="Gene3D" id="3.40.640.10">
    <property type="entry name" value="Type I PLP-dependent aspartate aminotransferase-like (Major domain)"/>
    <property type="match status" value="1"/>
</dbReference>
<evidence type="ECO:0000256" key="2">
    <source>
        <dbReference type="ARBA" id="ARBA00037999"/>
    </source>
</evidence>
<evidence type="ECO:0008006" key="5">
    <source>
        <dbReference type="Google" id="ProtNLM"/>
    </source>
</evidence>
<evidence type="ECO:0000313" key="3">
    <source>
        <dbReference type="EMBL" id="GLQ93198.1"/>
    </source>
</evidence>
<accession>A0ABQ5XNP0</accession>
<keyword evidence="4" id="KW-1185">Reference proteome</keyword>
<protein>
    <recommendedName>
        <fullName evidence="5">DegT/DnrJ/EryC1/StrS aminotransferase family protein</fullName>
    </recommendedName>
</protein>
<dbReference type="PANTHER" id="PTHR30244:SF34">
    <property type="entry name" value="DTDP-4-AMINO-4,6-DIDEOXYGALACTOSE TRANSAMINASE"/>
    <property type="match status" value="1"/>
</dbReference>
<dbReference type="PANTHER" id="PTHR30244">
    <property type="entry name" value="TRANSAMINASE"/>
    <property type="match status" value="1"/>
</dbReference>
<dbReference type="InterPro" id="IPR015422">
    <property type="entry name" value="PyrdxlP-dep_Trfase_small"/>
</dbReference>
<dbReference type="InterPro" id="IPR015424">
    <property type="entry name" value="PyrdxlP-dep_Trfase"/>
</dbReference>